<dbReference type="PANTHER" id="PTHR30181">
    <property type="entry name" value="MANNITOL PERMEASE IIC COMPONENT"/>
    <property type="match status" value="1"/>
</dbReference>
<feature type="domain" description="PTS EIIA type-2" evidence="12">
    <location>
        <begin position="2"/>
        <end position="144"/>
    </location>
</feature>
<dbReference type="AlphaFoldDB" id="A0A917JF11"/>
<gene>
    <name evidence="13" type="ORF">GCM10011482_16620</name>
</gene>
<keyword evidence="6" id="KW-0808">Transferase</keyword>
<evidence type="ECO:0000256" key="7">
    <source>
        <dbReference type="ARBA" id="ARBA00022683"/>
    </source>
</evidence>
<evidence type="ECO:0000256" key="4">
    <source>
        <dbReference type="ARBA" id="ARBA00022553"/>
    </source>
</evidence>
<evidence type="ECO:0000256" key="2">
    <source>
        <dbReference type="ARBA" id="ARBA00014783"/>
    </source>
</evidence>
<protein>
    <recommendedName>
        <fullName evidence="2">Mannitol-specific phosphotransferase enzyme IIA component</fullName>
    </recommendedName>
    <alternativeName>
        <fullName evidence="10">EIIA</fullName>
    </alternativeName>
    <alternativeName>
        <fullName evidence="11">EIII</fullName>
    </alternativeName>
    <alternativeName>
        <fullName evidence="9">PTS system mannitol-specific EIIA component</fullName>
    </alternativeName>
</protein>
<accession>A0A917JF11</accession>
<dbReference type="InterPro" id="IPR002178">
    <property type="entry name" value="PTS_EIIA_type-2_dom"/>
</dbReference>
<proteinExistence type="predicted"/>
<dbReference type="SUPFAM" id="SSF55804">
    <property type="entry name" value="Phoshotransferase/anion transport protein"/>
    <property type="match status" value="1"/>
</dbReference>
<evidence type="ECO:0000313" key="13">
    <source>
        <dbReference type="EMBL" id="GGI66008.1"/>
    </source>
</evidence>
<evidence type="ECO:0000256" key="8">
    <source>
        <dbReference type="ARBA" id="ARBA00022777"/>
    </source>
</evidence>
<organism evidence="13 14">
    <name type="scientific">Enterococcus alcedinis</name>
    <dbReference type="NCBI Taxonomy" id="1274384"/>
    <lineage>
        <taxon>Bacteria</taxon>
        <taxon>Bacillati</taxon>
        <taxon>Bacillota</taxon>
        <taxon>Bacilli</taxon>
        <taxon>Lactobacillales</taxon>
        <taxon>Enterococcaceae</taxon>
        <taxon>Enterococcus</taxon>
    </lineage>
</organism>
<dbReference type="InterPro" id="IPR016152">
    <property type="entry name" value="PTrfase/Anion_transptr"/>
</dbReference>
<name>A0A917JF11_9ENTE</name>
<dbReference type="GO" id="GO:0016301">
    <property type="term" value="F:kinase activity"/>
    <property type="evidence" value="ECO:0007669"/>
    <property type="project" value="UniProtKB-KW"/>
</dbReference>
<sequence length="145" mass="16134">MWNLSEEDLFLNASFRSASDAIAFAGEKLADRGYVESTYIAEMQQRHEQVSVYIGNFVALPHADVQDGNLLKEGMILIQVPDGVNFGTTNKRQIATIVVAIALKKWTQLTVLQELALFFSDLENVRKISDATTKQEVIGCLKLAK</sequence>
<reference evidence="13" key="1">
    <citation type="journal article" date="2014" name="Int. J. Syst. Evol. Microbiol.">
        <title>Complete genome sequence of Corynebacterium casei LMG S-19264T (=DSM 44701T), isolated from a smear-ripened cheese.</title>
        <authorList>
            <consortium name="US DOE Joint Genome Institute (JGI-PGF)"/>
            <person name="Walter F."/>
            <person name="Albersmeier A."/>
            <person name="Kalinowski J."/>
            <person name="Ruckert C."/>
        </authorList>
    </citation>
    <scope>NUCLEOTIDE SEQUENCE</scope>
    <source>
        <strain evidence="13">CCM 8433</strain>
    </source>
</reference>
<evidence type="ECO:0000256" key="10">
    <source>
        <dbReference type="ARBA" id="ARBA00030956"/>
    </source>
</evidence>
<keyword evidence="3" id="KW-0813">Transport</keyword>
<dbReference type="PROSITE" id="PS51094">
    <property type="entry name" value="PTS_EIIA_TYPE_2"/>
    <property type="match status" value="1"/>
</dbReference>
<keyword evidence="8" id="KW-0418">Kinase</keyword>
<keyword evidence="5" id="KW-0762">Sugar transport</keyword>
<dbReference type="Proteomes" id="UP000622610">
    <property type="component" value="Unassembled WGS sequence"/>
</dbReference>
<dbReference type="Pfam" id="PF00359">
    <property type="entry name" value="PTS_EIIA_2"/>
    <property type="match status" value="1"/>
</dbReference>
<dbReference type="GO" id="GO:0090563">
    <property type="term" value="F:protein-phosphocysteine-sugar phosphotransferase activity"/>
    <property type="evidence" value="ECO:0007669"/>
    <property type="project" value="TreeGrafter"/>
</dbReference>
<evidence type="ECO:0000313" key="14">
    <source>
        <dbReference type="Proteomes" id="UP000622610"/>
    </source>
</evidence>
<dbReference type="EMBL" id="BMDT01000007">
    <property type="protein sequence ID" value="GGI66008.1"/>
    <property type="molecule type" value="Genomic_DNA"/>
</dbReference>
<evidence type="ECO:0000256" key="11">
    <source>
        <dbReference type="ARBA" id="ARBA00030962"/>
    </source>
</evidence>
<keyword evidence="14" id="KW-1185">Reference proteome</keyword>
<dbReference type="PANTHER" id="PTHR30181:SF2">
    <property type="entry name" value="PTS SYSTEM MANNITOL-SPECIFIC EIICBA COMPONENT"/>
    <property type="match status" value="1"/>
</dbReference>
<dbReference type="InterPro" id="IPR050893">
    <property type="entry name" value="Sugar_PTS"/>
</dbReference>
<evidence type="ECO:0000256" key="1">
    <source>
        <dbReference type="ARBA" id="ARBA00002434"/>
    </source>
</evidence>
<dbReference type="GO" id="GO:0009401">
    <property type="term" value="P:phosphoenolpyruvate-dependent sugar phosphotransferase system"/>
    <property type="evidence" value="ECO:0007669"/>
    <property type="project" value="UniProtKB-KW"/>
</dbReference>
<reference evidence="13" key="2">
    <citation type="submission" date="2020-09" db="EMBL/GenBank/DDBJ databases">
        <authorList>
            <person name="Sun Q."/>
            <person name="Sedlacek I."/>
        </authorList>
    </citation>
    <scope>NUCLEOTIDE SEQUENCE</scope>
    <source>
        <strain evidence="13">CCM 8433</strain>
    </source>
</reference>
<evidence type="ECO:0000259" key="12">
    <source>
        <dbReference type="PROSITE" id="PS51094"/>
    </source>
</evidence>
<keyword evidence="7" id="KW-0598">Phosphotransferase system</keyword>
<dbReference type="Gene3D" id="3.40.930.10">
    <property type="entry name" value="Mannitol-specific EII, Chain A"/>
    <property type="match status" value="1"/>
</dbReference>
<evidence type="ECO:0000256" key="9">
    <source>
        <dbReference type="ARBA" id="ARBA00029908"/>
    </source>
</evidence>
<comment type="caution">
    <text evidence="13">The sequence shown here is derived from an EMBL/GenBank/DDBJ whole genome shotgun (WGS) entry which is preliminary data.</text>
</comment>
<evidence type="ECO:0000256" key="6">
    <source>
        <dbReference type="ARBA" id="ARBA00022679"/>
    </source>
</evidence>
<comment type="function">
    <text evidence="1">The phosphoenolpyruvate-dependent sugar phosphotransferase system (sugar PTS), a major carbohydrate active transport system, catalyzes the phosphorylation of incoming sugar substrates concomitantly with their translocation across the cell membrane. The enzyme II CmtAB PTS system is involved in D-mannitol transport.</text>
</comment>
<keyword evidence="4" id="KW-0597">Phosphoprotein</keyword>
<evidence type="ECO:0000256" key="3">
    <source>
        <dbReference type="ARBA" id="ARBA00022448"/>
    </source>
</evidence>
<dbReference type="GO" id="GO:0005886">
    <property type="term" value="C:plasma membrane"/>
    <property type="evidence" value="ECO:0007669"/>
    <property type="project" value="TreeGrafter"/>
</dbReference>
<dbReference type="RefSeq" id="WP_188367842.1">
    <property type="nucleotide sequence ID" value="NZ_BMDT01000007.1"/>
</dbReference>
<dbReference type="CDD" id="cd00211">
    <property type="entry name" value="PTS_IIA_fru"/>
    <property type="match status" value="1"/>
</dbReference>
<evidence type="ECO:0000256" key="5">
    <source>
        <dbReference type="ARBA" id="ARBA00022597"/>
    </source>
</evidence>